<evidence type="ECO:0000256" key="1">
    <source>
        <dbReference type="SAM" id="MobiDB-lite"/>
    </source>
</evidence>
<feature type="region of interest" description="Disordered" evidence="1">
    <location>
        <begin position="872"/>
        <end position="899"/>
    </location>
</feature>
<reference evidence="3" key="1">
    <citation type="journal article" date="2022" name="bioRxiv">
        <title>Genomics of Preaxostyla Flagellates Illuminates Evolutionary Transitions and the Path Towards Mitochondrial Loss.</title>
        <authorList>
            <person name="Novak L.V.F."/>
            <person name="Treitli S.C."/>
            <person name="Pyrih J."/>
            <person name="Halakuc P."/>
            <person name="Pipaliya S.V."/>
            <person name="Vacek V."/>
            <person name="Brzon O."/>
            <person name="Soukal P."/>
            <person name="Eme L."/>
            <person name="Dacks J.B."/>
            <person name="Karnkowska A."/>
            <person name="Elias M."/>
            <person name="Hampl V."/>
        </authorList>
    </citation>
    <scope>NUCLEOTIDE SEQUENCE</scope>
    <source>
        <strain evidence="3">RCP-MX</strain>
    </source>
</reference>
<feature type="region of interest" description="Disordered" evidence="1">
    <location>
        <begin position="960"/>
        <end position="984"/>
    </location>
</feature>
<feature type="compositionally biased region" description="Low complexity" evidence="1">
    <location>
        <begin position="960"/>
        <end position="974"/>
    </location>
</feature>
<dbReference type="EMBL" id="JAPMOS010000022">
    <property type="protein sequence ID" value="KAJ4459147.1"/>
    <property type="molecule type" value="Genomic_DNA"/>
</dbReference>
<feature type="compositionally biased region" description="Acidic residues" evidence="1">
    <location>
        <begin position="2361"/>
        <end position="2377"/>
    </location>
</feature>
<organism evidence="3 4">
    <name type="scientific">Paratrimastix pyriformis</name>
    <dbReference type="NCBI Taxonomy" id="342808"/>
    <lineage>
        <taxon>Eukaryota</taxon>
        <taxon>Metamonada</taxon>
        <taxon>Preaxostyla</taxon>
        <taxon>Paratrimastigidae</taxon>
        <taxon>Paratrimastix</taxon>
    </lineage>
</organism>
<evidence type="ECO:0000259" key="2">
    <source>
        <dbReference type="Pfam" id="PF25569"/>
    </source>
</evidence>
<feature type="region of interest" description="Disordered" evidence="1">
    <location>
        <begin position="1141"/>
        <end position="1164"/>
    </location>
</feature>
<feature type="compositionally biased region" description="Low complexity" evidence="1">
    <location>
        <begin position="1339"/>
        <end position="1354"/>
    </location>
</feature>
<feature type="compositionally biased region" description="Low complexity" evidence="1">
    <location>
        <begin position="2766"/>
        <end position="2791"/>
    </location>
</feature>
<feature type="region of interest" description="Disordered" evidence="1">
    <location>
        <begin position="1221"/>
        <end position="1265"/>
    </location>
</feature>
<evidence type="ECO:0000313" key="4">
    <source>
        <dbReference type="Proteomes" id="UP001141327"/>
    </source>
</evidence>
<feature type="compositionally biased region" description="Low complexity" evidence="1">
    <location>
        <begin position="2185"/>
        <end position="2200"/>
    </location>
</feature>
<feature type="region of interest" description="Disordered" evidence="1">
    <location>
        <begin position="2691"/>
        <end position="2716"/>
    </location>
</feature>
<dbReference type="Pfam" id="PF25569">
    <property type="entry name" value="TPR_ZFYVE26"/>
    <property type="match status" value="1"/>
</dbReference>
<feature type="region of interest" description="Disordered" evidence="1">
    <location>
        <begin position="3061"/>
        <end position="3088"/>
    </location>
</feature>
<feature type="compositionally biased region" description="Low complexity" evidence="1">
    <location>
        <begin position="1668"/>
        <end position="1683"/>
    </location>
</feature>
<accession>A0ABQ8UIU8</accession>
<feature type="compositionally biased region" description="Basic and acidic residues" evidence="1">
    <location>
        <begin position="2496"/>
        <end position="2505"/>
    </location>
</feature>
<dbReference type="InterPro" id="IPR057946">
    <property type="entry name" value="TPR_ZFYVE26"/>
</dbReference>
<feature type="compositionally biased region" description="Low complexity" evidence="1">
    <location>
        <begin position="872"/>
        <end position="892"/>
    </location>
</feature>
<feature type="region of interest" description="Disordered" evidence="1">
    <location>
        <begin position="1596"/>
        <end position="1715"/>
    </location>
</feature>
<dbReference type="PANTHER" id="PTHR46591:SF1">
    <property type="entry name" value="ZINC FINGER FYVE DOMAIN-CONTAINING PROTEIN 26"/>
    <property type="match status" value="1"/>
</dbReference>
<comment type="caution">
    <text evidence="3">The sequence shown here is derived from an EMBL/GenBank/DDBJ whole genome shotgun (WGS) entry which is preliminary data.</text>
</comment>
<feature type="region of interest" description="Disordered" evidence="1">
    <location>
        <begin position="1953"/>
        <end position="2051"/>
    </location>
</feature>
<feature type="region of interest" description="Disordered" evidence="1">
    <location>
        <begin position="2183"/>
        <end position="2225"/>
    </location>
</feature>
<protein>
    <recommendedName>
        <fullName evidence="2">ZFYVE26-like TPR repeats domain-containing protein</fullName>
    </recommendedName>
</protein>
<feature type="region of interest" description="Disordered" evidence="1">
    <location>
        <begin position="2099"/>
        <end position="2137"/>
    </location>
</feature>
<gene>
    <name evidence="3" type="ORF">PAPYR_4947</name>
</gene>
<feature type="compositionally biased region" description="Pro residues" evidence="1">
    <location>
        <begin position="1998"/>
        <end position="2017"/>
    </location>
</feature>
<feature type="region of interest" description="Disordered" evidence="1">
    <location>
        <begin position="2738"/>
        <end position="2796"/>
    </location>
</feature>
<feature type="compositionally biased region" description="Pro residues" evidence="1">
    <location>
        <begin position="2039"/>
        <end position="2048"/>
    </location>
</feature>
<feature type="compositionally biased region" description="Basic residues" evidence="1">
    <location>
        <begin position="3071"/>
        <end position="3088"/>
    </location>
</feature>
<feature type="region of interest" description="Disordered" evidence="1">
    <location>
        <begin position="1327"/>
        <end position="1357"/>
    </location>
</feature>
<keyword evidence="4" id="KW-1185">Reference proteome</keyword>
<feature type="compositionally biased region" description="Low complexity" evidence="1">
    <location>
        <begin position="2018"/>
        <end position="2033"/>
    </location>
</feature>
<name>A0ABQ8UIU8_9EUKA</name>
<feature type="region of interest" description="Disordered" evidence="1">
    <location>
        <begin position="2331"/>
        <end position="2378"/>
    </location>
</feature>
<feature type="compositionally biased region" description="Low complexity" evidence="1">
    <location>
        <begin position="2739"/>
        <end position="2755"/>
    </location>
</feature>
<evidence type="ECO:0000313" key="3">
    <source>
        <dbReference type="EMBL" id="KAJ4459147.1"/>
    </source>
</evidence>
<dbReference type="Proteomes" id="UP001141327">
    <property type="component" value="Unassembled WGS sequence"/>
</dbReference>
<feature type="region of interest" description="Disordered" evidence="1">
    <location>
        <begin position="2447"/>
        <end position="2505"/>
    </location>
</feature>
<feature type="domain" description="ZFYVE26-like TPR repeats" evidence="2">
    <location>
        <begin position="3334"/>
        <end position="3454"/>
    </location>
</feature>
<feature type="compositionally biased region" description="Pro residues" evidence="1">
    <location>
        <begin position="1975"/>
        <end position="1988"/>
    </location>
</feature>
<dbReference type="InterPro" id="IPR028730">
    <property type="entry name" value="ZFYVE26"/>
</dbReference>
<sequence length="3457" mass="363013">MLGGPFFHLARGFARSIEPGHVLSSLLVKSPQTLRSLLLYAAISKLSGDVPFLKGDQWTFQLFSELELFRHCLGGCLAPRILAQAALPDLSDRFMNALMGVTLAPSPDTPQATHEASLAPVLGPILRVYPRFGEGFLTVMERRFPLPDPAGLGWRVWLGNLATQILAAEDPEMAPGSRWALHALATRSLTVEGAADPALSAARVALVRATEALVTASLQDAAGDVPSPACATEALASLLQMPPGAAAEWIRQIEGHMAGPFGRRALPRDNPVAALVMLQRLGQQPAVSEDLMAPLLGTYYEMLLGGAGVRSALHPLLEAVLQAPALAVPADSELAALLAVLRFDRGHAEQALEWLRGPEADQLPEGAGHLRQTLSRVGRLMRVFQGLAQGRPLDWHGLAAQLLRHGGGLLGGSGDAEAFVMLLLGRQYLPAQGLGPLLDTLPALAPGHALTSGALLVRLHRAQVAILGWAQASHAPGYGDYCRCAEGFPGAALEQLVAGGLGEAGLLEPLLGWALSLFFVGAAAATEGGREAGPLLGCPTAIRALLRWVGSSLGKLGDDEGATKLRAFVRLAQLRLRIAGAIADRLGGAALQVLFAGLLHGPVDALEAWRAKGSRPGQPWSAAGLPLLGHIPARPWSSSPSPPGTSGGLPGSWPAVYNRRLLGDLCPPACPLPTAGLPALVAPPDLASLLHRAGLALLPLPAQAEGVLVAAAGRPVDPVQLQGMLDLHACQLEAFFRDLQSQSPIASLVALYNSLAPHLRAVPPPTPEAWRPVGLQLLGALWDLVLAPPPARPALRLPGLALLRPALAEPIGSPGSPLVGTLVALLCEQAAAGLLVSAECEPEHPPAGTPPGYLRAVGSYVAKLRAILRDQPSSGAAPEQQPQQSEATTATTGQALLESRSPTEMLERLVFEEHRFDAAEQFSGLLGLGGGAADIGARQDMGASLLRRILVDALPASARPSPAASPVAVAEGSGATAGSPARKRPVLATHSHPFDARPYRSRLANSILMLTRSCPAPSSFSLPFLQALDPSVVHYLARRFPMLTVLAAVQLRELLGIASRRAAPLPESNTEVKAPPPVATTPAADALIESALTASEAFPTLHRWVQLKSENGLVVAAALPPPPPTPSARILLPRSASAAGLAASPRARDPLRHLSPHPSSPLTRTLSHAALASPRLRHSVVVAAPSGQQTRLRVGGGLGRRHISRHALLAQALQGHPMFAAVDPQLGSSPSAPPPAPRYPRQRRSASPPGEDEAEPVEPPKAAAAPVSALAAASAAWQGRPILSAVPPPAEPAAAAGTTPQGLSGGLLLGSSAESFESVGSRGSAISGRYHHARRPSRAEGAPAPAAPGSPGRSNAMAVAGRESLAGTTPTGSLYASSLCVMGMGDILAGGLTSPPPLGASSSREAAASPAAGWGFAMGPPHSASAARLPPLQFDAAAQPQQPAFGASLLVSPAAPFLASSFVDRVTSVVVPSPRGVGTGSGGGIGLTRTPSTAGLLGTTPTWSARSLLGTTPGGGSGVPFGSTPLTIRAPLGQSFAPSSLMLGASYLGGPGPLAGSGSGLAHDEQQTFSFGTTATPSYSPLAALLATSATAPGPMVLPRNPSASALSPPPTSPLPMGLMRPPPPSCSPRLPRAALLPREQLPSPQAARRAGGSLPPLSPTPAARWQSASPGPSGSLSPTLPAQPLSPPGRVDGAATPASATSSMEELQEAAGADEAARAIMPAANTTASPAAAASPAGPAPWEDLLAVGMLHWGDPFAGLEDGPDAPAEGLAEAEGAAVGLSSPREELKVLLQAVMQQGWARRMAWEEKLRVYLERDPSLRNWETAIHAADSLCPDGAPDWLLEGQIEALEATRPAVPVSPLVDPWAPYGDSWRVILRLRDKEAAFGLVLRFYMNWREEHVRECLGQLRFHLPRGTAPWRACTRLLGDLLLYRRLSRLLTKHALAALAADPVAATRPRPSRRPPPAAPATRVAPPKPASPPDSPPVSLPAAAGPMSPLAPKPTLPQPSLPSEPLPVPTDAAPAPTAPAPALLGVSIVPPQPPAPPQQRPFSGSLLTRAMPTTGANLVSLSGPLTPTTITFQPPVPAPLPTPPTVMPAGSTSSFDPATTPEDAAVTAGPPPSFGRGAPRRPGEQAAPLPRRLSRALQPPPLQPLVGEASPLPVAPVAGPCRHCRVPDLRAAGSHPAAGLRAGPLGPLPGRRQGGDAPGGRDAPDEPQGDPAPEPTAEWLDEINVDWRHYHQAYAAGPERLAEELMGLREFGLAARVVTHWHLGAALEERLYGAWLRHCLRRKDMIGIVRLLSQLPRLVAMRLFADAIVEVRARPVPAPGPAPLRLAPLHHGEHPTVHPAATPPPPRQPGEAEGEADEDPAAAADQEEREQGHLLLRRLRMLERGTRCLMVLPAHTRDRLVGLAHDPLLVLESLCLNEETRRVQRLIGILLPAAQPAQTASPVAMRPQRPHPEPVPIPGHGVRPHPDPGPGPSPAGLVPEDEEAEEAREMERSERAEIETAVTRLLTAYAKKAIGLEEDGFMPASPRSPARNPTEPEAYLTFTGDLEQDRRIREGHRYAGANPTLAKFYLSLIPDKASIVETCCQLADRVRRAVLAADQPGGVARAMLRQRGLRLLHDLLSFASAHLASASSELADASSLTPSSHPVWAEWGLALLRLGHYVAAREKFAKCLTPVPRAAIPASTGGASPASLEAAGPRPSPTVSPAPAAVATGGAIMTAVKSTTVLPILSRPKAASRPASTASSSEPPSPNGRPRSRSISSQHSGATPAAAALGGPPTTTAPSVSMASGEGTLNWVQSLGLERLAEEMGGSGAAAQRSTEAVLARIVRVLTAETAVPPPEAMLKMLRDLNRHYTKHPPPDLPTLRALGRRNRVELSQLPLSAAPVELAWPQGTCWGGIESERLQQAVQLLSQYGALESQLAFMAYFGSVEQACQIMLRAGLPPSVFLQCIVTPCIDRGVVATELQPALVNIDPRLFSLRSHLEAMQGMLYKRRSFHMLMGLQVLTRDYVWAVHTCLRLFHTAASPFTATFTSPETALRDHLERVQLVRDALVRPQAPSHSAHDRKRSATIHRHHHPAPRHTRRFYRYLEAGLQYIHRVGAADEVARPSRAGPAPKGADSSGQELAQALSALTARGCLQALQRALRGQWELYEALKVTDGRARSLPPTISATTALPAPHMLRSFCWPPSLMPRAGLPTEVLAKVHAQPAVFPLPEAAPSPTARQEQRMQAAEWWTHLAASSSADVADGSRFASPGGSAQVGEGAVAAGVATKAMVMLIEATAACRDPLCCLHDKERAEVCAQWCFHMGAVPTGRHLLEELQLDPQVVYQMVLVRMVLDGRPPKLVEEALTKTLITHSGDLTQDQWDGLYLAMVQAYVVQNNVRVASKTYLPRIKNPYTRIEALAECRLFKEALQTAVQFHSPRLLALVKDLAQRAGEKHIVEKCQQTQL</sequence>
<proteinExistence type="predicted"/>
<dbReference type="PANTHER" id="PTHR46591">
    <property type="entry name" value="ZINC FINGER FYVE DOMAIN-CONTAINING PROTEIN 26"/>
    <property type="match status" value="1"/>
</dbReference>